<name>A0A841A9D6_9MICO</name>
<dbReference type="EMBL" id="JACHLZ010000001">
    <property type="protein sequence ID" value="MBB5830557.1"/>
    <property type="molecule type" value="Genomic_DNA"/>
</dbReference>
<evidence type="ECO:0000259" key="4">
    <source>
        <dbReference type="Pfam" id="PF22725"/>
    </source>
</evidence>
<dbReference type="Gene3D" id="3.30.360.10">
    <property type="entry name" value="Dihydrodipicolinate Reductase, domain 2"/>
    <property type="match status" value="1"/>
</dbReference>
<dbReference type="Pfam" id="PF01408">
    <property type="entry name" value="GFO_IDH_MocA"/>
    <property type="match status" value="1"/>
</dbReference>
<dbReference type="GO" id="GO:0000166">
    <property type="term" value="F:nucleotide binding"/>
    <property type="evidence" value="ECO:0007669"/>
    <property type="project" value="InterPro"/>
</dbReference>
<dbReference type="Gene3D" id="3.40.50.720">
    <property type="entry name" value="NAD(P)-binding Rossmann-like Domain"/>
    <property type="match status" value="1"/>
</dbReference>
<accession>A0A841A9D6</accession>
<dbReference type="InterPro" id="IPR036291">
    <property type="entry name" value="NAD(P)-bd_dom_sf"/>
</dbReference>
<keyword evidence="6" id="KW-1185">Reference proteome</keyword>
<comment type="caution">
    <text evidence="5">The sequence shown here is derived from an EMBL/GenBank/DDBJ whole genome shotgun (WGS) entry which is preliminary data.</text>
</comment>
<feature type="domain" description="GFO/IDH/MocA-like oxidoreductase" evidence="4">
    <location>
        <begin position="143"/>
        <end position="284"/>
    </location>
</feature>
<gene>
    <name evidence="5" type="ORF">HNR70_000370</name>
</gene>
<sequence>MTTTAPIPDAPTRKLRAGVIGLGWAGQQHVAAYAADPTVDLVAVSAMEEHLLAEHGDAHDIPGRYRDWKQMIAEAELDVVSIATPTFLHAPMAIHALDAGLHVLTEKPMAENGETAATMVEAARRAGRVLDVSFNHRRRGDVTALKQVVDSGVLGKLYYAKAGWVRRQGIPGLGTWFTKAQSSGGGALMDIGIHMLDMSLHLMGEPEVTAASASTHAEFGPLGRGGSGFGVSQLEEGVPFEVEDLATAFLRLDGGGTLLLESSWAQWIPHDLCYVTLYGSDGGATIEWGGDPTNDHRRLEVWTEVAGIPAELRPVAGPDGRHAGAVADFLRAVRGDDWAAHDGSLALRRARVVDACYASAAQGAEVAVGG</sequence>
<dbReference type="Proteomes" id="UP000588158">
    <property type="component" value="Unassembled WGS sequence"/>
</dbReference>
<dbReference type="RefSeq" id="WP_184324163.1">
    <property type="nucleotide sequence ID" value="NZ_JACHLZ010000001.1"/>
</dbReference>
<dbReference type="AlphaFoldDB" id="A0A841A9D6"/>
<evidence type="ECO:0000313" key="5">
    <source>
        <dbReference type="EMBL" id="MBB5830557.1"/>
    </source>
</evidence>
<dbReference type="PANTHER" id="PTHR43818:SF11">
    <property type="entry name" value="BCDNA.GH03377"/>
    <property type="match status" value="1"/>
</dbReference>
<evidence type="ECO:0000256" key="1">
    <source>
        <dbReference type="ARBA" id="ARBA00023002"/>
    </source>
</evidence>
<dbReference type="Pfam" id="PF22725">
    <property type="entry name" value="GFO_IDH_MocA_C3"/>
    <property type="match status" value="1"/>
</dbReference>
<dbReference type="SUPFAM" id="SSF55347">
    <property type="entry name" value="Glyceraldehyde-3-phosphate dehydrogenase-like, C-terminal domain"/>
    <property type="match status" value="1"/>
</dbReference>
<dbReference type="PANTHER" id="PTHR43818">
    <property type="entry name" value="BCDNA.GH03377"/>
    <property type="match status" value="1"/>
</dbReference>
<evidence type="ECO:0000259" key="3">
    <source>
        <dbReference type="Pfam" id="PF01408"/>
    </source>
</evidence>
<keyword evidence="2" id="KW-0520">NAD</keyword>
<proteinExistence type="predicted"/>
<dbReference type="GO" id="GO:0016491">
    <property type="term" value="F:oxidoreductase activity"/>
    <property type="evidence" value="ECO:0007669"/>
    <property type="project" value="UniProtKB-KW"/>
</dbReference>
<organism evidence="5 6">
    <name type="scientific">Brachybacterium aquaticum</name>
    <dbReference type="NCBI Taxonomy" id="1432564"/>
    <lineage>
        <taxon>Bacteria</taxon>
        <taxon>Bacillati</taxon>
        <taxon>Actinomycetota</taxon>
        <taxon>Actinomycetes</taxon>
        <taxon>Micrococcales</taxon>
        <taxon>Dermabacteraceae</taxon>
        <taxon>Brachybacterium</taxon>
    </lineage>
</organism>
<dbReference type="InterPro" id="IPR055170">
    <property type="entry name" value="GFO_IDH_MocA-like_dom"/>
</dbReference>
<reference evidence="5 6" key="1">
    <citation type="submission" date="2020-08" db="EMBL/GenBank/DDBJ databases">
        <title>Sequencing the genomes of 1000 actinobacteria strains.</title>
        <authorList>
            <person name="Klenk H.-P."/>
        </authorList>
    </citation>
    <scope>NUCLEOTIDE SEQUENCE [LARGE SCALE GENOMIC DNA]</scope>
    <source>
        <strain evidence="5 6">DSM 28796</strain>
    </source>
</reference>
<dbReference type="SUPFAM" id="SSF51735">
    <property type="entry name" value="NAD(P)-binding Rossmann-fold domains"/>
    <property type="match status" value="1"/>
</dbReference>
<evidence type="ECO:0000313" key="6">
    <source>
        <dbReference type="Proteomes" id="UP000588158"/>
    </source>
</evidence>
<dbReference type="InterPro" id="IPR050463">
    <property type="entry name" value="Gfo/Idh/MocA_oxidrdct_glycsds"/>
</dbReference>
<feature type="domain" description="Gfo/Idh/MocA-like oxidoreductase N-terminal" evidence="3">
    <location>
        <begin position="15"/>
        <end position="133"/>
    </location>
</feature>
<protein>
    <submittedName>
        <fullName evidence="5">Putative dehydrogenase</fullName>
    </submittedName>
</protein>
<evidence type="ECO:0000256" key="2">
    <source>
        <dbReference type="ARBA" id="ARBA00023027"/>
    </source>
</evidence>
<dbReference type="InterPro" id="IPR000683">
    <property type="entry name" value="Gfo/Idh/MocA-like_OxRdtase_N"/>
</dbReference>
<keyword evidence="1" id="KW-0560">Oxidoreductase</keyword>